<dbReference type="EMBL" id="MU842885">
    <property type="protein sequence ID" value="KAK2027985.1"/>
    <property type="molecule type" value="Genomic_DNA"/>
</dbReference>
<organism evidence="2 3">
    <name type="scientific">Colletotrichum zoysiae</name>
    <dbReference type="NCBI Taxonomy" id="1216348"/>
    <lineage>
        <taxon>Eukaryota</taxon>
        <taxon>Fungi</taxon>
        <taxon>Dikarya</taxon>
        <taxon>Ascomycota</taxon>
        <taxon>Pezizomycotina</taxon>
        <taxon>Sordariomycetes</taxon>
        <taxon>Hypocreomycetidae</taxon>
        <taxon>Glomerellales</taxon>
        <taxon>Glomerellaceae</taxon>
        <taxon>Colletotrichum</taxon>
        <taxon>Colletotrichum graminicola species complex</taxon>
    </lineage>
</organism>
<proteinExistence type="predicted"/>
<feature type="signal peptide" evidence="1">
    <location>
        <begin position="1"/>
        <end position="17"/>
    </location>
</feature>
<keyword evidence="1" id="KW-0732">Signal</keyword>
<dbReference type="Proteomes" id="UP001232148">
    <property type="component" value="Unassembled WGS sequence"/>
</dbReference>
<protein>
    <submittedName>
        <fullName evidence="2">Uncharacterized protein</fullName>
    </submittedName>
</protein>
<evidence type="ECO:0000313" key="3">
    <source>
        <dbReference type="Proteomes" id="UP001232148"/>
    </source>
</evidence>
<keyword evidence="3" id="KW-1185">Reference proteome</keyword>
<evidence type="ECO:0000313" key="2">
    <source>
        <dbReference type="EMBL" id="KAK2027985.1"/>
    </source>
</evidence>
<dbReference type="AlphaFoldDB" id="A0AAD9HFL3"/>
<reference evidence="2" key="1">
    <citation type="submission" date="2021-06" db="EMBL/GenBank/DDBJ databases">
        <title>Comparative genomics, transcriptomics and evolutionary studies reveal genomic signatures of adaptation to plant cell wall in hemibiotrophic fungi.</title>
        <authorList>
            <consortium name="DOE Joint Genome Institute"/>
            <person name="Baroncelli R."/>
            <person name="Diaz J.F."/>
            <person name="Benocci T."/>
            <person name="Peng M."/>
            <person name="Battaglia E."/>
            <person name="Haridas S."/>
            <person name="Andreopoulos W."/>
            <person name="Labutti K."/>
            <person name="Pangilinan J."/>
            <person name="Floch G.L."/>
            <person name="Makela M.R."/>
            <person name="Henrissat B."/>
            <person name="Grigoriev I.V."/>
            <person name="Crouch J.A."/>
            <person name="De Vries R.P."/>
            <person name="Sukno S.A."/>
            <person name="Thon M.R."/>
        </authorList>
    </citation>
    <scope>NUCLEOTIDE SEQUENCE</scope>
    <source>
        <strain evidence="2">MAFF235873</strain>
    </source>
</reference>
<name>A0AAD9HFL3_9PEZI</name>
<accession>A0AAD9HFL3</accession>
<feature type="chain" id="PRO_5041920019" evidence="1">
    <location>
        <begin position="18"/>
        <end position="72"/>
    </location>
</feature>
<gene>
    <name evidence="2" type="ORF">LX32DRAFT_640367</name>
</gene>
<comment type="caution">
    <text evidence="2">The sequence shown here is derived from an EMBL/GenBank/DDBJ whole genome shotgun (WGS) entry which is preliminary data.</text>
</comment>
<evidence type="ECO:0000256" key="1">
    <source>
        <dbReference type="SAM" id="SignalP"/>
    </source>
</evidence>
<sequence length="72" mass="7529">MRGLAQALLLAPALVGAAPSKMAVEKATSTIRAPPNLCPSFPPLFFPAGTGNVRDGLTYPSTSRLALDLRHL</sequence>